<feature type="transmembrane region" description="Helical" evidence="1">
    <location>
        <begin position="288"/>
        <end position="309"/>
    </location>
</feature>
<dbReference type="InterPro" id="IPR006675">
    <property type="entry name" value="HDIG_dom"/>
</dbReference>
<accession>A0ABW5TFK5</accession>
<keyword evidence="1" id="KW-0472">Membrane</keyword>
<feature type="transmembrane region" description="Helical" evidence="1">
    <location>
        <begin position="457"/>
        <end position="477"/>
    </location>
</feature>
<keyword evidence="1" id="KW-1133">Transmembrane helix</keyword>
<feature type="transmembrane region" description="Helical" evidence="1">
    <location>
        <begin position="321"/>
        <end position="340"/>
    </location>
</feature>
<name>A0ABW5TFK5_9ENTE</name>
<dbReference type="EMBL" id="JBHUMO010000007">
    <property type="protein sequence ID" value="MFD2728081.1"/>
    <property type="molecule type" value="Genomic_DNA"/>
</dbReference>
<dbReference type="Pfam" id="PF07698">
    <property type="entry name" value="7TM-7TMR_HD"/>
    <property type="match status" value="1"/>
</dbReference>
<dbReference type="RefSeq" id="WP_379979128.1">
    <property type="nucleotide sequence ID" value="NZ_JBHUMO010000007.1"/>
</dbReference>
<comment type="caution">
    <text evidence="3">The sequence shown here is derived from an EMBL/GenBank/DDBJ whole genome shotgun (WGS) entry which is preliminary data.</text>
</comment>
<protein>
    <submittedName>
        <fullName evidence="3">HD family phosphohydrolase</fullName>
    </submittedName>
</protein>
<feature type="transmembrane region" description="Helical" evidence="1">
    <location>
        <begin position="346"/>
        <end position="366"/>
    </location>
</feature>
<dbReference type="InterPro" id="IPR006674">
    <property type="entry name" value="HD_domain"/>
</dbReference>
<keyword evidence="1" id="KW-0812">Transmembrane</keyword>
<dbReference type="NCBIfam" id="TIGR00277">
    <property type="entry name" value="HDIG"/>
    <property type="match status" value="1"/>
</dbReference>
<dbReference type="PANTHER" id="PTHR36442">
    <property type="entry name" value="CYCLIC-DI-AMP PHOSPHODIESTERASE PGPH"/>
    <property type="match status" value="1"/>
</dbReference>
<evidence type="ECO:0000256" key="1">
    <source>
        <dbReference type="SAM" id="Phobius"/>
    </source>
</evidence>
<evidence type="ECO:0000313" key="3">
    <source>
        <dbReference type="EMBL" id="MFD2728081.1"/>
    </source>
</evidence>
<dbReference type="Gene3D" id="1.10.3210.10">
    <property type="entry name" value="Hypothetical protein af1432"/>
    <property type="match status" value="1"/>
</dbReference>
<proteinExistence type="predicted"/>
<gene>
    <name evidence="3" type="ORF">ACFSR0_01340</name>
</gene>
<feature type="transmembrane region" description="Helical" evidence="1">
    <location>
        <begin position="398"/>
        <end position="416"/>
    </location>
</feature>
<evidence type="ECO:0000313" key="4">
    <source>
        <dbReference type="Proteomes" id="UP001597427"/>
    </source>
</evidence>
<dbReference type="PANTHER" id="PTHR36442:SF1">
    <property type="entry name" value="CYCLIC-DI-AMP PHOSPHODIESTERASE PGPH"/>
    <property type="match status" value="1"/>
</dbReference>
<dbReference type="InterPro" id="IPR011621">
    <property type="entry name" value="Metal-dep_PHydrolase_7TM_intra"/>
</dbReference>
<dbReference type="Pfam" id="PF07697">
    <property type="entry name" value="7TMR-HDED"/>
    <property type="match status" value="1"/>
</dbReference>
<dbReference type="InterPro" id="IPR003607">
    <property type="entry name" value="HD/PDEase_dom"/>
</dbReference>
<reference evidence="4" key="1">
    <citation type="journal article" date="2019" name="Int. J. Syst. Evol. Microbiol.">
        <title>The Global Catalogue of Microorganisms (GCM) 10K type strain sequencing project: providing services to taxonomists for standard genome sequencing and annotation.</title>
        <authorList>
            <consortium name="The Broad Institute Genomics Platform"/>
            <consortium name="The Broad Institute Genome Sequencing Center for Infectious Disease"/>
            <person name="Wu L."/>
            <person name="Ma J."/>
        </authorList>
    </citation>
    <scope>NUCLEOTIDE SEQUENCE [LARGE SCALE GENOMIC DNA]</scope>
    <source>
        <strain evidence="4">TISTR 932</strain>
    </source>
</reference>
<sequence length="736" mass="82988">MLNQPLEKLNERFGKFLVPAILVMFFLVTTAILYPSIKPSVNSYQEGQVAESNIRANKTIENSTATEQKRKLAAEAVSPEYTYQSDLATTQHDLLKNLFTLILKVTTTADENYQKEMQAAKDKSKVTKPTTDELITQLKKKFETVNTDDLDFYQDLTTNFLTTIFSLSSADISNVEQQTLSLVDEQMQAQIKESDLTRVRQAAESKLETSDVSNTEAEAIRYLLTKGIVPNTFLNEKKTTELQNEAKDAVQPVMIYQGEIIVREGSQIDATAIEKLRLLGLTNQNVNYFPVFSLLLTIFLQIAMLIFFVHQMEEQTKRLQCYLFYSSMMVFSLLIMKLFQLFQTNALPYVPLFYPAAFAPLLLNFFMNRRSGLLAALFQVVFALFIFSNTNADIGSNVLIFLLVSYLFSGIMGTIIRQQRISNQGLTALMWLVAFPLLMNIIFIVFQGMSFSSGQTWLAIICGLAGSLLSLLLTVGLHQYIELLVTDDSVIVLNELSNPNHPLLKRLLEEAPGTYHHSMMVANLSANAVADIGGNSLLTRVACYYHDIGKLKHANFFVENLPAGAENPHNFLLPEDSRDIIFGHVIDGAKILEKEKMPQMVVDICRQHHGTTLMRFFYVKAKERNDAVKESDYRYPGPKPQTKEAGVVSIADSCEAAVRAMDQPSNEKIKAFVSNLIKDRILDGQLDESGLTLNELRMIEKSLINGLCSTFHSRIKYPKMKSEAEQMKEEQEKNGE</sequence>
<dbReference type="Proteomes" id="UP001597427">
    <property type="component" value="Unassembled WGS sequence"/>
</dbReference>
<dbReference type="InterPro" id="IPR052722">
    <property type="entry name" value="PgpH_phosphodiesterase"/>
</dbReference>
<feature type="transmembrane region" description="Helical" evidence="1">
    <location>
        <begin position="428"/>
        <end position="451"/>
    </location>
</feature>
<feature type="domain" description="HD/PDEase" evidence="2">
    <location>
        <begin position="510"/>
        <end position="666"/>
    </location>
</feature>
<organism evidence="3 4">
    <name type="scientific">Enterococcus camelliae</name>
    <dbReference type="NCBI Taxonomy" id="453959"/>
    <lineage>
        <taxon>Bacteria</taxon>
        <taxon>Bacillati</taxon>
        <taxon>Bacillota</taxon>
        <taxon>Bacilli</taxon>
        <taxon>Lactobacillales</taxon>
        <taxon>Enterococcaceae</taxon>
        <taxon>Enterococcus</taxon>
    </lineage>
</organism>
<keyword evidence="4" id="KW-1185">Reference proteome</keyword>
<dbReference type="CDD" id="cd00077">
    <property type="entry name" value="HDc"/>
    <property type="match status" value="1"/>
</dbReference>
<dbReference type="SUPFAM" id="SSF109604">
    <property type="entry name" value="HD-domain/PDEase-like"/>
    <property type="match status" value="1"/>
</dbReference>
<evidence type="ECO:0000259" key="2">
    <source>
        <dbReference type="SMART" id="SM00471"/>
    </source>
</evidence>
<feature type="transmembrane region" description="Helical" evidence="1">
    <location>
        <begin position="373"/>
        <end position="392"/>
    </location>
</feature>
<dbReference type="InterPro" id="IPR011624">
    <property type="entry name" value="Metal-dep_PHydrolase_7TM_extra"/>
</dbReference>
<dbReference type="Pfam" id="PF01966">
    <property type="entry name" value="HD"/>
    <property type="match status" value="1"/>
</dbReference>
<dbReference type="SMART" id="SM00471">
    <property type="entry name" value="HDc"/>
    <property type="match status" value="1"/>
</dbReference>
<feature type="transmembrane region" description="Helical" evidence="1">
    <location>
        <begin position="16"/>
        <end position="37"/>
    </location>
</feature>